<keyword evidence="4" id="KW-1185">Reference proteome</keyword>
<dbReference type="OrthoDB" id="9779910at2"/>
<dbReference type="AlphaFoldDB" id="A0A1H5ZM08"/>
<feature type="domain" description="Phosphoribosyltransferase" evidence="2">
    <location>
        <begin position="168"/>
        <end position="227"/>
    </location>
</feature>
<accession>A0A1H5ZM08</accession>
<dbReference type="Gene3D" id="3.40.50.2020">
    <property type="match status" value="1"/>
</dbReference>
<evidence type="ECO:0000256" key="1">
    <source>
        <dbReference type="ARBA" id="ARBA00008007"/>
    </source>
</evidence>
<evidence type="ECO:0000313" key="4">
    <source>
        <dbReference type="Proteomes" id="UP000236731"/>
    </source>
</evidence>
<evidence type="ECO:0000313" key="3">
    <source>
        <dbReference type="EMBL" id="SEG37170.1"/>
    </source>
</evidence>
<gene>
    <name evidence="3" type="ORF">SAMN05421877_10768</name>
</gene>
<dbReference type="InterPro" id="IPR000836">
    <property type="entry name" value="PRTase_dom"/>
</dbReference>
<dbReference type="InterPro" id="IPR029057">
    <property type="entry name" value="PRTase-like"/>
</dbReference>
<organism evidence="3 4">
    <name type="scientific">Sphingobacterium lactis</name>
    <dbReference type="NCBI Taxonomy" id="797291"/>
    <lineage>
        <taxon>Bacteria</taxon>
        <taxon>Pseudomonadati</taxon>
        <taxon>Bacteroidota</taxon>
        <taxon>Sphingobacteriia</taxon>
        <taxon>Sphingobacteriales</taxon>
        <taxon>Sphingobacteriaceae</taxon>
        <taxon>Sphingobacterium</taxon>
    </lineage>
</organism>
<dbReference type="RefSeq" id="WP_103906515.1">
    <property type="nucleotide sequence ID" value="NZ_CP049246.1"/>
</dbReference>
<name>A0A1H5ZM08_9SPHI</name>
<reference evidence="4" key="1">
    <citation type="submission" date="2016-10" db="EMBL/GenBank/DDBJ databases">
        <authorList>
            <person name="Varghese N."/>
            <person name="Submissions S."/>
        </authorList>
    </citation>
    <scope>NUCLEOTIDE SEQUENCE [LARGE SCALE GENOMIC DNA]</scope>
    <source>
        <strain evidence="4">DSM 22361</strain>
    </source>
</reference>
<comment type="similarity">
    <text evidence="1">Belongs to the ComF/GntX family.</text>
</comment>
<dbReference type="EMBL" id="FNUT01000007">
    <property type="protein sequence ID" value="SEG37170.1"/>
    <property type="molecule type" value="Genomic_DNA"/>
</dbReference>
<dbReference type="PANTHER" id="PTHR47505">
    <property type="entry name" value="DNA UTILIZATION PROTEIN YHGH"/>
    <property type="match status" value="1"/>
</dbReference>
<dbReference type="InterPro" id="IPR051910">
    <property type="entry name" value="ComF/GntX_DNA_util-trans"/>
</dbReference>
<dbReference type="CDD" id="cd06223">
    <property type="entry name" value="PRTases_typeI"/>
    <property type="match status" value="1"/>
</dbReference>
<sequence>MFLSRLWRALLHLIYPELCMGCGIVLFDQENLICSECLYHLPYTDFHLDPNNPVMQQVKGRADVEFGTAMLFLFPKTIVQNLIYNLKYKNHPQVGERLGEMYGHILQKACVFEAVHVLVPIPLHPDRRAKRGYNQCEYICKGLSRSMEKPIDLNLLYRRIHHKSQTRLSRVERAQNVENIFECRHLDAISDQHILIVDDVFTTGATLCAAVECVKEAFPQCRVSILTIAKA</sequence>
<proteinExistence type="inferred from homology"/>
<dbReference type="Proteomes" id="UP000236731">
    <property type="component" value="Unassembled WGS sequence"/>
</dbReference>
<dbReference type="PANTHER" id="PTHR47505:SF1">
    <property type="entry name" value="DNA UTILIZATION PROTEIN YHGH"/>
    <property type="match status" value="1"/>
</dbReference>
<dbReference type="SUPFAM" id="SSF53271">
    <property type="entry name" value="PRTase-like"/>
    <property type="match status" value="1"/>
</dbReference>
<protein>
    <submittedName>
        <fullName evidence="3">ComF family protein</fullName>
    </submittedName>
</protein>
<dbReference type="Pfam" id="PF00156">
    <property type="entry name" value="Pribosyltran"/>
    <property type="match status" value="1"/>
</dbReference>
<evidence type="ECO:0000259" key="2">
    <source>
        <dbReference type="Pfam" id="PF00156"/>
    </source>
</evidence>